<name>A0ABV6Y3E1_9HYPH</name>
<sequence>MREERYGRQPKRSLALGKGVQAGMGAVDHVHGWQSFNLQGIQAREKFGVSFEITEL</sequence>
<gene>
    <name evidence="1" type="ORF">ACETIH_03410</name>
</gene>
<dbReference type="RefSeq" id="WP_203270037.1">
    <property type="nucleotide sequence ID" value="NZ_JAFBID010000002.1"/>
</dbReference>
<dbReference type="EMBL" id="JBHOMY010000010">
    <property type="protein sequence ID" value="MFC1455783.1"/>
    <property type="molecule type" value="Genomic_DNA"/>
</dbReference>
<protein>
    <submittedName>
        <fullName evidence="1">Uncharacterized protein</fullName>
    </submittedName>
</protein>
<organism evidence="1 2">
    <name type="scientific">Microvirga arabica</name>
    <dbReference type="NCBI Taxonomy" id="1128671"/>
    <lineage>
        <taxon>Bacteria</taxon>
        <taxon>Pseudomonadati</taxon>
        <taxon>Pseudomonadota</taxon>
        <taxon>Alphaproteobacteria</taxon>
        <taxon>Hyphomicrobiales</taxon>
        <taxon>Methylobacteriaceae</taxon>
        <taxon>Microvirga</taxon>
    </lineage>
</organism>
<dbReference type="Proteomes" id="UP001593940">
    <property type="component" value="Unassembled WGS sequence"/>
</dbReference>
<accession>A0ABV6Y3E1</accession>
<evidence type="ECO:0000313" key="1">
    <source>
        <dbReference type="EMBL" id="MFC1455783.1"/>
    </source>
</evidence>
<evidence type="ECO:0000313" key="2">
    <source>
        <dbReference type="Proteomes" id="UP001593940"/>
    </source>
</evidence>
<comment type="caution">
    <text evidence="1">The sequence shown here is derived from an EMBL/GenBank/DDBJ whole genome shotgun (WGS) entry which is preliminary data.</text>
</comment>
<reference evidence="1 2" key="1">
    <citation type="submission" date="2024-09" db="EMBL/GenBank/DDBJ databases">
        <title>Nodulacao em especies de Leguminosae Basais da Amazonia e Caracterizacao dos Rizobios e Bacterias Associadas aos Nodulos.</title>
        <authorList>
            <person name="Jambeiro I.C.A."/>
            <person name="Lopes I.S."/>
            <person name="Aguiar E.R.G.R."/>
            <person name="Santos A.F.J."/>
            <person name="Dos Santos J.M.F."/>
            <person name="Gross E."/>
        </authorList>
    </citation>
    <scope>NUCLEOTIDE SEQUENCE [LARGE SCALE GENOMIC DNA]</scope>
    <source>
        <strain evidence="1 2">BRUESC1165</strain>
    </source>
</reference>
<keyword evidence="2" id="KW-1185">Reference proteome</keyword>
<proteinExistence type="predicted"/>